<organism evidence="1">
    <name type="scientific">Mycobacterium xenopi 4042</name>
    <dbReference type="NCBI Taxonomy" id="1299334"/>
    <lineage>
        <taxon>Bacteria</taxon>
        <taxon>Bacillati</taxon>
        <taxon>Actinomycetota</taxon>
        <taxon>Actinomycetes</taxon>
        <taxon>Mycobacteriales</taxon>
        <taxon>Mycobacteriaceae</taxon>
        <taxon>Mycobacterium</taxon>
    </lineage>
</organism>
<accession>X7ZUN4</accession>
<evidence type="ECO:0000313" key="1">
    <source>
        <dbReference type="EMBL" id="EUA23307.1"/>
    </source>
</evidence>
<comment type="caution">
    <text evidence="1">The sequence shown here is derived from an EMBL/GenBank/DDBJ whole genome shotgun (WGS) entry which is preliminary data.</text>
</comment>
<proteinExistence type="predicted"/>
<reference evidence="1" key="1">
    <citation type="submission" date="2014-01" db="EMBL/GenBank/DDBJ databases">
        <authorList>
            <person name="Brown-Elliot B."/>
            <person name="Wallace R."/>
            <person name="Lenaerts A."/>
            <person name="Ordway D."/>
            <person name="DeGroote M.A."/>
            <person name="Parker T."/>
            <person name="Sizemore C."/>
            <person name="Tallon L.J."/>
            <person name="Sadzewicz L.K."/>
            <person name="Sengamalay N."/>
            <person name="Fraser C.M."/>
            <person name="Hine E."/>
            <person name="Shefchek K.A."/>
            <person name="Das S.P."/>
            <person name="Tettelin H."/>
        </authorList>
    </citation>
    <scope>NUCLEOTIDE SEQUENCE [LARGE SCALE GENOMIC DNA]</scope>
    <source>
        <strain evidence="1">4042</strain>
    </source>
</reference>
<dbReference type="EMBL" id="JAOB01000069">
    <property type="protein sequence ID" value="EUA23307.1"/>
    <property type="molecule type" value="Genomic_DNA"/>
</dbReference>
<dbReference type="AlphaFoldDB" id="X7ZUN4"/>
<sequence length="55" mass="5809">MLDGLLCDPDAAAIVTVAGDFTATWTRSELLRMAAGAIEVLDANDVARVSVSRRC</sequence>
<dbReference type="PATRIC" id="fig|1299334.3.peg.7084"/>
<protein>
    <submittedName>
        <fullName evidence="1">Uncharacterized protein</fullName>
    </submittedName>
</protein>
<name>X7ZUN4_MYCXE</name>
<gene>
    <name evidence="1" type="ORF">I553_5122</name>
</gene>